<dbReference type="SUPFAM" id="SSF46689">
    <property type="entry name" value="Homeodomain-like"/>
    <property type="match status" value="1"/>
</dbReference>
<evidence type="ECO:0000313" key="5">
    <source>
        <dbReference type="EMBL" id="TFB80441.1"/>
    </source>
</evidence>
<dbReference type="InterPro" id="IPR036271">
    <property type="entry name" value="Tet_transcr_reg_TetR-rel_C_sf"/>
</dbReference>
<dbReference type="EMBL" id="SOFI01000003">
    <property type="protein sequence ID" value="TFB80441.1"/>
    <property type="molecule type" value="Genomic_DNA"/>
</dbReference>
<protein>
    <submittedName>
        <fullName evidence="5">TetR family transcriptional regulator</fullName>
    </submittedName>
</protein>
<dbReference type="Proteomes" id="UP000298488">
    <property type="component" value="Unassembled WGS sequence"/>
</dbReference>
<reference evidence="5 6" key="1">
    <citation type="submission" date="2019-03" db="EMBL/GenBank/DDBJ databases">
        <title>Genomics of glacier-inhabiting Cryobacterium strains.</title>
        <authorList>
            <person name="Liu Q."/>
            <person name="Xin Y.-H."/>
        </authorList>
    </citation>
    <scope>NUCLEOTIDE SEQUENCE [LARGE SCALE GENOMIC DNA]</scope>
    <source>
        <strain evidence="5 6">CGMCC 1.10440</strain>
    </source>
</reference>
<dbReference type="SUPFAM" id="SSF48498">
    <property type="entry name" value="Tetracyclin repressor-like, C-terminal domain"/>
    <property type="match status" value="1"/>
</dbReference>
<dbReference type="PROSITE" id="PS50977">
    <property type="entry name" value="HTH_TETR_2"/>
    <property type="match status" value="1"/>
</dbReference>
<dbReference type="InterPro" id="IPR009057">
    <property type="entry name" value="Homeodomain-like_sf"/>
</dbReference>
<dbReference type="Gene3D" id="1.10.357.10">
    <property type="entry name" value="Tetracycline Repressor, domain 2"/>
    <property type="match status" value="1"/>
</dbReference>
<evidence type="ECO:0000256" key="4">
    <source>
        <dbReference type="ARBA" id="ARBA00023163"/>
    </source>
</evidence>
<name>A0A4R8VAZ0_9MICO</name>
<dbReference type="InterPro" id="IPR039538">
    <property type="entry name" value="BetI_C"/>
</dbReference>
<dbReference type="InterPro" id="IPR001647">
    <property type="entry name" value="HTH_TetR"/>
</dbReference>
<evidence type="ECO:0000256" key="2">
    <source>
        <dbReference type="ARBA" id="ARBA00023015"/>
    </source>
</evidence>
<keyword evidence="1" id="KW-0678">Repressor</keyword>
<organism evidence="5 6">
    <name type="scientific">Terrimesophilobacter mesophilus</name>
    <dbReference type="NCBI Taxonomy" id="433647"/>
    <lineage>
        <taxon>Bacteria</taxon>
        <taxon>Bacillati</taxon>
        <taxon>Actinomycetota</taxon>
        <taxon>Actinomycetes</taxon>
        <taxon>Micrococcales</taxon>
        <taxon>Microbacteriaceae</taxon>
        <taxon>Terrimesophilobacter</taxon>
    </lineage>
</organism>
<gene>
    <name evidence="5" type="ORF">E3N84_10610</name>
</gene>
<sequence>MTHFNEEGASLARVSSADRREAIIHAALRVIQREGVHGATTRAIVAEADMPLASFHYAFRSRDEMISELIAFVVENEGRAAIATLNGDRDIRSAVRAGLQAYFDTLTADPSREQAMFELLHYALRTDELSALPRAQYRMYRRTAGEVLDAGAEVAGATWRLPLDQVASLLVTFISGLTLAWLADRDDDAAALAMDFAADSIAALAEPRPGHVTAPSATTAPHSPQ</sequence>
<keyword evidence="3" id="KW-0238">DNA-binding</keyword>
<proteinExistence type="predicted"/>
<dbReference type="PANTHER" id="PTHR30055:SF234">
    <property type="entry name" value="HTH-TYPE TRANSCRIPTIONAL REGULATOR BETI"/>
    <property type="match status" value="1"/>
</dbReference>
<keyword evidence="2" id="KW-0805">Transcription regulation</keyword>
<dbReference type="RefSeq" id="WP_104096296.1">
    <property type="nucleotide sequence ID" value="NZ_PJJX01000002.1"/>
</dbReference>
<evidence type="ECO:0000256" key="3">
    <source>
        <dbReference type="ARBA" id="ARBA00023125"/>
    </source>
</evidence>
<dbReference type="AlphaFoldDB" id="A0A4R8VAZ0"/>
<dbReference type="Pfam" id="PF13977">
    <property type="entry name" value="TetR_C_6"/>
    <property type="match status" value="1"/>
</dbReference>
<keyword evidence="4" id="KW-0804">Transcription</keyword>
<evidence type="ECO:0000313" key="6">
    <source>
        <dbReference type="Proteomes" id="UP000298488"/>
    </source>
</evidence>
<evidence type="ECO:0000256" key="1">
    <source>
        <dbReference type="ARBA" id="ARBA00022491"/>
    </source>
</evidence>
<accession>A0A4R8VAZ0</accession>
<comment type="caution">
    <text evidence="5">The sequence shown here is derived from an EMBL/GenBank/DDBJ whole genome shotgun (WGS) entry which is preliminary data.</text>
</comment>
<keyword evidence="6" id="KW-1185">Reference proteome</keyword>
<dbReference type="InterPro" id="IPR050109">
    <property type="entry name" value="HTH-type_TetR-like_transc_reg"/>
</dbReference>
<dbReference type="Pfam" id="PF00440">
    <property type="entry name" value="TetR_N"/>
    <property type="match status" value="1"/>
</dbReference>
<dbReference type="PANTHER" id="PTHR30055">
    <property type="entry name" value="HTH-TYPE TRANSCRIPTIONAL REGULATOR RUTR"/>
    <property type="match status" value="1"/>
</dbReference>
<dbReference type="GO" id="GO:0003700">
    <property type="term" value="F:DNA-binding transcription factor activity"/>
    <property type="evidence" value="ECO:0007669"/>
    <property type="project" value="TreeGrafter"/>
</dbReference>
<dbReference type="GO" id="GO:0000976">
    <property type="term" value="F:transcription cis-regulatory region binding"/>
    <property type="evidence" value="ECO:0007669"/>
    <property type="project" value="TreeGrafter"/>
</dbReference>